<proteinExistence type="predicted"/>
<keyword evidence="1" id="KW-0808">Transferase</keyword>
<protein>
    <submittedName>
        <fullName evidence="1">Nucleotidyltransferase domain-containing protein</fullName>
    </submittedName>
</protein>
<organism evidence="1 2">
    <name type="scientific">Wenzhouxiangella sediminis</name>
    <dbReference type="NCBI Taxonomy" id="1792836"/>
    <lineage>
        <taxon>Bacteria</taxon>
        <taxon>Pseudomonadati</taxon>
        <taxon>Pseudomonadota</taxon>
        <taxon>Gammaproteobacteria</taxon>
        <taxon>Chromatiales</taxon>
        <taxon>Wenzhouxiangellaceae</taxon>
        <taxon>Wenzhouxiangella</taxon>
    </lineage>
</organism>
<dbReference type="InterPro" id="IPR043519">
    <property type="entry name" value="NT_sf"/>
</dbReference>
<evidence type="ECO:0000313" key="1">
    <source>
        <dbReference type="EMBL" id="RFF29591.1"/>
    </source>
</evidence>
<sequence length="103" mass="11642">MRITEQQHQAILSAARRAFGPNVTVRLFGSRTNDQRKGGDFDLYVECDSDDADWLTRAKLRFLCELDRSTALAGEKVDVVLSTPLHREPRAIDQIARSEGVRL</sequence>
<dbReference type="GO" id="GO:0016740">
    <property type="term" value="F:transferase activity"/>
    <property type="evidence" value="ECO:0007669"/>
    <property type="project" value="UniProtKB-KW"/>
</dbReference>
<name>A0A3E1K6F2_9GAMM</name>
<keyword evidence="2" id="KW-1185">Reference proteome</keyword>
<accession>A0A3E1K6F2</accession>
<dbReference type="AlphaFoldDB" id="A0A3E1K6F2"/>
<dbReference type="EMBL" id="QUZK01000045">
    <property type="protein sequence ID" value="RFF29591.1"/>
    <property type="molecule type" value="Genomic_DNA"/>
</dbReference>
<comment type="caution">
    <text evidence="1">The sequence shown here is derived from an EMBL/GenBank/DDBJ whole genome shotgun (WGS) entry which is preliminary data.</text>
</comment>
<evidence type="ECO:0000313" key="2">
    <source>
        <dbReference type="Proteomes" id="UP000260351"/>
    </source>
</evidence>
<dbReference type="SUPFAM" id="SSF81301">
    <property type="entry name" value="Nucleotidyltransferase"/>
    <property type="match status" value="1"/>
</dbReference>
<dbReference type="Gene3D" id="3.30.460.10">
    <property type="entry name" value="Beta Polymerase, domain 2"/>
    <property type="match status" value="1"/>
</dbReference>
<gene>
    <name evidence="1" type="ORF">DZC52_12345</name>
</gene>
<dbReference type="RefSeq" id="WP_116651455.1">
    <property type="nucleotide sequence ID" value="NZ_QUZK01000045.1"/>
</dbReference>
<reference evidence="1 2" key="1">
    <citation type="submission" date="2018-08" db="EMBL/GenBank/DDBJ databases">
        <title>Wenzhouxiangella salilacus sp. nov., a novel bacterium isolated from a saline lake in Xinjiang Province, China.</title>
        <authorList>
            <person name="Han S."/>
        </authorList>
    </citation>
    <scope>NUCLEOTIDE SEQUENCE [LARGE SCALE GENOMIC DNA]</scope>
    <source>
        <strain evidence="1 2">XDB06</strain>
    </source>
</reference>
<dbReference type="Proteomes" id="UP000260351">
    <property type="component" value="Unassembled WGS sequence"/>
</dbReference>
<dbReference type="OrthoDB" id="14556at2"/>